<keyword evidence="1 5" id="KW-0489">Methyltransferase</keyword>
<feature type="binding site" evidence="5">
    <location>
        <position position="141"/>
    </location>
    <ligand>
        <name>S-adenosyl-L-methionine</name>
        <dbReference type="ChEBI" id="CHEBI:59789"/>
    </ligand>
</feature>
<dbReference type="Gene3D" id="1.10.8.10">
    <property type="entry name" value="DNA helicase RuvA subunit, C-terminal domain"/>
    <property type="match status" value="1"/>
</dbReference>
<dbReference type="RefSeq" id="WP_005943773.1">
    <property type="nucleotide sequence ID" value="NZ_KB890331.1"/>
</dbReference>
<dbReference type="InterPro" id="IPR007848">
    <property type="entry name" value="Small_mtfrase_dom"/>
</dbReference>
<dbReference type="Pfam" id="PF17827">
    <property type="entry name" value="PrmC_N"/>
    <property type="match status" value="1"/>
</dbReference>
<dbReference type="STRING" id="1121098.HMPREF1534_03289"/>
<evidence type="ECO:0000256" key="4">
    <source>
        <dbReference type="ARBA" id="ARBA00048391"/>
    </source>
</evidence>
<feature type="binding site" evidence="5">
    <location>
        <begin position="184"/>
        <end position="187"/>
    </location>
    <ligand>
        <name>substrate</name>
    </ligand>
</feature>
<dbReference type="InterPro" id="IPR040758">
    <property type="entry name" value="PrmC_N"/>
</dbReference>
<organism evidence="8 9">
    <name type="scientific">Phocaeicola massiliensis B84634 = Timone 84634 = DSM 17679 = JCM 13223</name>
    <dbReference type="NCBI Taxonomy" id="1121098"/>
    <lineage>
        <taxon>Bacteria</taxon>
        <taxon>Pseudomonadati</taxon>
        <taxon>Bacteroidota</taxon>
        <taxon>Bacteroidia</taxon>
        <taxon>Bacteroidales</taxon>
        <taxon>Bacteroidaceae</taxon>
        <taxon>Phocaeicola</taxon>
    </lineage>
</organism>
<comment type="caution">
    <text evidence="8">The sequence shown here is derived from an EMBL/GenBank/DDBJ whole genome shotgun (WGS) entry which is preliminary data.</text>
</comment>
<dbReference type="PANTHER" id="PTHR18895">
    <property type="entry name" value="HEMK METHYLTRANSFERASE"/>
    <property type="match status" value="1"/>
</dbReference>
<dbReference type="GeneID" id="60060857"/>
<dbReference type="NCBIfam" id="TIGR00536">
    <property type="entry name" value="hemK_fam"/>
    <property type="match status" value="1"/>
</dbReference>
<name>U6RBS7_9BACT</name>
<comment type="similarity">
    <text evidence="5">Belongs to the protein N5-glutamine methyltransferase family. PrmC subfamily.</text>
</comment>
<dbReference type="eggNOG" id="COG2890">
    <property type="taxonomic scope" value="Bacteria"/>
</dbReference>
<accession>U6RBS7</accession>
<dbReference type="GO" id="GO:0102559">
    <property type="term" value="F:peptide chain release factor N(5)-glutamine methyltransferase activity"/>
    <property type="evidence" value="ECO:0007669"/>
    <property type="project" value="UniProtKB-EC"/>
</dbReference>
<feature type="domain" description="Release factor glutamine methyltransferase N-terminal" evidence="7">
    <location>
        <begin position="9"/>
        <end position="74"/>
    </location>
</feature>
<comment type="catalytic activity">
    <reaction evidence="4 5">
        <text>L-glutaminyl-[peptide chain release factor] + S-adenosyl-L-methionine = N(5)-methyl-L-glutaminyl-[peptide chain release factor] + S-adenosyl-L-homocysteine + H(+)</text>
        <dbReference type="Rhea" id="RHEA:42896"/>
        <dbReference type="Rhea" id="RHEA-COMP:10271"/>
        <dbReference type="Rhea" id="RHEA-COMP:10272"/>
        <dbReference type="ChEBI" id="CHEBI:15378"/>
        <dbReference type="ChEBI" id="CHEBI:30011"/>
        <dbReference type="ChEBI" id="CHEBI:57856"/>
        <dbReference type="ChEBI" id="CHEBI:59789"/>
        <dbReference type="ChEBI" id="CHEBI:61891"/>
        <dbReference type="EC" id="2.1.1.297"/>
    </reaction>
</comment>
<comment type="function">
    <text evidence="5">Methylates the class 1 translation termination release factors RF1/PrfA and RF2/PrfB on the glutamine residue of the universally conserved GGQ motif.</text>
</comment>
<keyword evidence="2 5" id="KW-0808">Transferase</keyword>
<dbReference type="HAMAP" id="MF_02126">
    <property type="entry name" value="RF_methyltr_PrmC"/>
    <property type="match status" value="1"/>
</dbReference>
<dbReference type="PANTHER" id="PTHR18895:SF74">
    <property type="entry name" value="MTRF1L RELEASE FACTOR GLUTAMINE METHYLTRANSFERASE"/>
    <property type="match status" value="1"/>
</dbReference>
<feature type="binding site" evidence="5">
    <location>
        <position position="184"/>
    </location>
    <ligand>
        <name>S-adenosyl-L-methionine</name>
        <dbReference type="ChEBI" id="CHEBI:59789"/>
    </ligand>
</feature>
<dbReference type="InterPro" id="IPR029063">
    <property type="entry name" value="SAM-dependent_MTases_sf"/>
</dbReference>
<dbReference type="InterPro" id="IPR019874">
    <property type="entry name" value="RF_methyltr_PrmC"/>
</dbReference>
<dbReference type="InterPro" id="IPR004556">
    <property type="entry name" value="HemK-like"/>
</dbReference>
<dbReference type="CDD" id="cd02440">
    <property type="entry name" value="AdoMet_MTases"/>
    <property type="match status" value="1"/>
</dbReference>
<evidence type="ECO:0000256" key="3">
    <source>
        <dbReference type="ARBA" id="ARBA00022691"/>
    </source>
</evidence>
<dbReference type="SUPFAM" id="SSF53335">
    <property type="entry name" value="S-adenosyl-L-methionine-dependent methyltransferases"/>
    <property type="match status" value="1"/>
</dbReference>
<dbReference type="InterPro" id="IPR002052">
    <property type="entry name" value="DNA_methylase_N6_adenine_CS"/>
</dbReference>
<dbReference type="EMBL" id="AQHY01000039">
    <property type="protein sequence ID" value="EOA52638.1"/>
    <property type="molecule type" value="Genomic_DNA"/>
</dbReference>
<dbReference type="OrthoDB" id="9800643at2"/>
<evidence type="ECO:0000256" key="1">
    <source>
        <dbReference type="ARBA" id="ARBA00022603"/>
    </source>
</evidence>
<keyword evidence="9" id="KW-1185">Reference proteome</keyword>
<dbReference type="PATRIC" id="fig|1121098.3.peg.3333"/>
<dbReference type="Pfam" id="PF05175">
    <property type="entry name" value="MTS"/>
    <property type="match status" value="1"/>
</dbReference>
<feature type="binding site" evidence="5">
    <location>
        <begin position="118"/>
        <end position="122"/>
    </location>
    <ligand>
        <name>S-adenosyl-L-methionine</name>
        <dbReference type="ChEBI" id="CHEBI:59789"/>
    </ligand>
</feature>
<feature type="domain" description="Methyltransferase small" evidence="6">
    <location>
        <begin position="110"/>
        <end position="193"/>
    </location>
</feature>
<evidence type="ECO:0000313" key="8">
    <source>
        <dbReference type="EMBL" id="EOA52638.1"/>
    </source>
</evidence>
<dbReference type="HOGENOM" id="CLU_018398_3_2_10"/>
<dbReference type="Gene3D" id="3.40.50.150">
    <property type="entry name" value="Vaccinia Virus protein VP39"/>
    <property type="match status" value="1"/>
</dbReference>
<evidence type="ECO:0000256" key="2">
    <source>
        <dbReference type="ARBA" id="ARBA00022679"/>
    </source>
</evidence>
<dbReference type="AlphaFoldDB" id="U6RBS7"/>
<evidence type="ECO:0000256" key="5">
    <source>
        <dbReference type="HAMAP-Rule" id="MF_02126"/>
    </source>
</evidence>
<keyword evidence="3 5" id="KW-0949">S-adenosyl-L-methionine</keyword>
<evidence type="ECO:0000259" key="6">
    <source>
        <dbReference type="Pfam" id="PF05175"/>
    </source>
</evidence>
<dbReference type="InterPro" id="IPR050320">
    <property type="entry name" value="N5-glutamine_MTase"/>
</dbReference>
<proteinExistence type="inferred from homology"/>
<dbReference type="EC" id="2.1.1.297" evidence="5"/>
<evidence type="ECO:0000313" key="9">
    <source>
        <dbReference type="Proteomes" id="UP000017831"/>
    </source>
</evidence>
<dbReference type="Proteomes" id="UP000017831">
    <property type="component" value="Unassembled WGS sequence"/>
</dbReference>
<dbReference type="PROSITE" id="PS00092">
    <property type="entry name" value="N6_MTASE"/>
    <property type="match status" value="1"/>
</dbReference>
<dbReference type="GO" id="GO:0032259">
    <property type="term" value="P:methylation"/>
    <property type="evidence" value="ECO:0007669"/>
    <property type="project" value="UniProtKB-KW"/>
</dbReference>
<protein>
    <recommendedName>
        <fullName evidence="5">Release factor glutamine methyltransferase</fullName>
        <shortName evidence="5">RF MTase</shortName>
        <ecNumber evidence="5">2.1.1.297</ecNumber>
    </recommendedName>
    <alternativeName>
        <fullName evidence="5">N5-glutamine methyltransferase PrmC</fullName>
    </alternativeName>
    <alternativeName>
        <fullName evidence="5">Protein-(glutamine-N5) MTase PrmC</fullName>
    </alternativeName>
    <alternativeName>
        <fullName evidence="5">Protein-glutamine N-methyltransferase PrmC</fullName>
    </alternativeName>
</protein>
<reference evidence="8 9" key="1">
    <citation type="submission" date="2013-04" db="EMBL/GenBank/DDBJ databases">
        <title>The Genome Sequence of Bacteroides massiliensis DSM 17679.</title>
        <authorList>
            <consortium name="The Broad Institute Genomics Platform"/>
            <person name="Earl A."/>
            <person name="Ward D."/>
            <person name="Feldgarden M."/>
            <person name="Gevers D."/>
            <person name="Martens E."/>
            <person name="Fenner L."/>
            <person name="Roux V."/>
            <person name="Mallet M.N."/>
            <person name="Raoult D."/>
            <person name="Walker B."/>
            <person name="Young S."/>
            <person name="Zeng Q."/>
            <person name="Gargeya S."/>
            <person name="Fitzgerald M."/>
            <person name="Haas B."/>
            <person name="Abouelleil A."/>
            <person name="Allen A.W."/>
            <person name="Alvarado L."/>
            <person name="Arachchi H.M."/>
            <person name="Berlin A.M."/>
            <person name="Chapman S.B."/>
            <person name="Gainer-Dewar J."/>
            <person name="Goldberg J."/>
            <person name="Griggs A."/>
            <person name="Gujja S."/>
            <person name="Hansen M."/>
            <person name="Howarth C."/>
            <person name="Imamovic A."/>
            <person name="Ireland A."/>
            <person name="Larimer J."/>
            <person name="McCowan C."/>
            <person name="Murphy C."/>
            <person name="Pearson M."/>
            <person name="Poon T.W."/>
            <person name="Priest M."/>
            <person name="Roberts A."/>
            <person name="Saif S."/>
            <person name="Shea T."/>
            <person name="Sisk P."/>
            <person name="Sykes S."/>
            <person name="Wortman J."/>
            <person name="Nusbaum C."/>
            <person name="Birren B."/>
        </authorList>
    </citation>
    <scope>NUCLEOTIDE SEQUENCE [LARGE SCALE GENOMIC DNA]</scope>
    <source>
        <strain evidence="9">B84634 / Timone 84634 / DSM 17679 / JCM 13223</strain>
    </source>
</reference>
<dbReference type="GO" id="GO:0003676">
    <property type="term" value="F:nucleic acid binding"/>
    <property type="evidence" value="ECO:0007669"/>
    <property type="project" value="InterPro"/>
</dbReference>
<dbReference type="NCBIfam" id="TIGR03534">
    <property type="entry name" value="RF_mod_PrmC"/>
    <property type="match status" value="1"/>
</dbReference>
<sequence length="278" mass="31718">MNPITYYIKQALADYYPDSEAASLAKLLLTQVFGFTVIELYGGKDRSFSEYEQKQLDDILIRLQKHEPVQYIIGMEMFYGLSFEVDENVLIPRPETEELVEWILKDNKEGGLRVLDIGTGSGCIPITLAKFLLHADIASWDISDGALEVARRNCRRNDVKVRLERKDVLQTSSSEEQFDIIVSNPPYITEKEKAAMEANVLEWEPSVALFVPDEQPLLFYTKIAELGLEMLVSGGRLYFEINRDYGAATVGMLERLGYHHVELRKDLSGNDRMIKAIR</sequence>
<evidence type="ECO:0000259" key="7">
    <source>
        <dbReference type="Pfam" id="PF17827"/>
    </source>
</evidence>
<comment type="caution">
    <text evidence="5">Lacks conserved residue(s) required for the propagation of feature annotation.</text>
</comment>
<gene>
    <name evidence="5" type="primary">prmC</name>
    <name evidence="8" type="ORF">HMPREF1534_03289</name>
</gene>